<reference evidence="2 3" key="1">
    <citation type="journal article" date="2014" name="Curr. Biol.">
        <title>The genome of the clonal raider ant Cerapachys biroi.</title>
        <authorList>
            <person name="Oxley P.R."/>
            <person name="Ji L."/>
            <person name="Fetter-Pruneda I."/>
            <person name="McKenzie S.K."/>
            <person name="Li C."/>
            <person name="Hu H."/>
            <person name="Zhang G."/>
            <person name="Kronauer D.J."/>
        </authorList>
    </citation>
    <scope>NUCLEOTIDE SEQUENCE [LARGE SCALE GENOMIC DNA]</scope>
</reference>
<evidence type="ECO:0000313" key="2">
    <source>
        <dbReference type="EMBL" id="EZA58404.1"/>
    </source>
</evidence>
<gene>
    <name evidence="2" type="ORF">X777_01361</name>
</gene>
<keyword evidence="3" id="KW-1185">Reference proteome</keyword>
<accession>A0A026WTH4</accession>
<evidence type="ECO:0000256" key="1">
    <source>
        <dbReference type="SAM" id="Phobius"/>
    </source>
</evidence>
<dbReference type="OMA" id="CTTNFAW"/>
<keyword evidence="1" id="KW-0812">Transmembrane</keyword>
<name>A0A026WTH4_OOCBI</name>
<keyword evidence="1" id="KW-0472">Membrane</keyword>
<proteinExistence type="predicted"/>
<feature type="transmembrane region" description="Helical" evidence="1">
    <location>
        <begin position="12"/>
        <end position="30"/>
    </location>
</feature>
<keyword evidence="1" id="KW-1133">Transmembrane helix</keyword>
<organism evidence="2 3">
    <name type="scientific">Ooceraea biroi</name>
    <name type="common">Clonal raider ant</name>
    <name type="synonym">Cerapachys biroi</name>
    <dbReference type="NCBI Taxonomy" id="2015173"/>
    <lineage>
        <taxon>Eukaryota</taxon>
        <taxon>Metazoa</taxon>
        <taxon>Ecdysozoa</taxon>
        <taxon>Arthropoda</taxon>
        <taxon>Hexapoda</taxon>
        <taxon>Insecta</taxon>
        <taxon>Pterygota</taxon>
        <taxon>Neoptera</taxon>
        <taxon>Endopterygota</taxon>
        <taxon>Hymenoptera</taxon>
        <taxon>Apocrita</taxon>
        <taxon>Aculeata</taxon>
        <taxon>Formicoidea</taxon>
        <taxon>Formicidae</taxon>
        <taxon>Dorylinae</taxon>
        <taxon>Ooceraea</taxon>
    </lineage>
</organism>
<dbReference type="Proteomes" id="UP000053097">
    <property type="component" value="Unassembled WGS sequence"/>
</dbReference>
<sequence>MPHCTTNFAWYLGKFLVGFAGVLFLYVGFLKENEKSCVCDARMRELLRQENEK</sequence>
<evidence type="ECO:0000313" key="3">
    <source>
        <dbReference type="Proteomes" id="UP000053097"/>
    </source>
</evidence>
<dbReference type="EMBL" id="KK107128">
    <property type="protein sequence ID" value="EZA58404.1"/>
    <property type="molecule type" value="Genomic_DNA"/>
</dbReference>
<dbReference type="AlphaFoldDB" id="A0A026WTH4"/>
<protein>
    <submittedName>
        <fullName evidence="2">Uncharacterized protein</fullName>
    </submittedName>
</protein>